<dbReference type="OrthoDB" id="9815820at2"/>
<evidence type="ECO:0000256" key="2">
    <source>
        <dbReference type="ARBA" id="ARBA00022475"/>
    </source>
</evidence>
<feature type="transmembrane region" description="Helical" evidence="6">
    <location>
        <begin position="48"/>
        <end position="67"/>
    </location>
</feature>
<evidence type="ECO:0000313" key="7">
    <source>
        <dbReference type="EMBL" id="OUM21457.1"/>
    </source>
</evidence>
<keyword evidence="8" id="KW-1185">Reference proteome</keyword>
<dbReference type="RefSeq" id="WP_087017414.1">
    <property type="nucleotide sequence ID" value="NZ_CP178353.1"/>
</dbReference>
<evidence type="ECO:0000313" key="8">
    <source>
        <dbReference type="Proteomes" id="UP000194903"/>
    </source>
</evidence>
<keyword evidence="3 6" id="KW-0812">Transmembrane</keyword>
<feature type="transmembrane region" description="Helical" evidence="6">
    <location>
        <begin position="128"/>
        <end position="147"/>
    </location>
</feature>
<dbReference type="Proteomes" id="UP000194903">
    <property type="component" value="Unassembled WGS sequence"/>
</dbReference>
<dbReference type="GO" id="GO:0022857">
    <property type="term" value="F:transmembrane transporter activity"/>
    <property type="evidence" value="ECO:0007669"/>
    <property type="project" value="InterPro"/>
</dbReference>
<dbReference type="Pfam" id="PF02653">
    <property type="entry name" value="BPD_transp_2"/>
    <property type="match status" value="1"/>
</dbReference>
<feature type="transmembrane region" description="Helical" evidence="6">
    <location>
        <begin position="219"/>
        <end position="237"/>
    </location>
</feature>
<dbReference type="GO" id="GO:0005886">
    <property type="term" value="C:plasma membrane"/>
    <property type="evidence" value="ECO:0007669"/>
    <property type="project" value="UniProtKB-SubCell"/>
</dbReference>
<evidence type="ECO:0000256" key="1">
    <source>
        <dbReference type="ARBA" id="ARBA00004651"/>
    </source>
</evidence>
<keyword evidence="5 6" id="KW-0472">Membrane</keyword>
<evidence type="ECO:0000256" key="6">
    <source>
        <dbReference type="SAM" id="Phobius"/>
    </source>
</evidence>
<reference evidence="7 8" key="1">
    <citation type="submission" date="2017-05" db="EMBL/GenBank/DDBJ databases">
        <title>Butyricicoccus porcorum sp. nov. a butyrate-producing bacterium from the swine intestinal tract.</title>
        <authorList>
            <person name="Trachsel J."/>
            <person name="Humphrey S."/>
            <person name="Allen H.K."/>
        </authorList>
    </citation>
    <scope>NUCLEOTIDE SEQUENCE [LARGE SCALE GENOMIC DNA]</scope>
    <source>
        <strain evidence="7">BB10</strain>
    </source>
</reference>
<comment type="caution">
    <text evidence="7">The sequence shown here is derived from an EMBL/GenBank/DDBJ whole genome shotgun (WGS) entry which is preliminary data.</text>
</comment>
<evidence type="ECO:0000256" key="3">
    <source>
        <dbReference type="ARBA" id="ARBA00022692"/>
    </source>
</evidence>
<dbReference type="EMBL" id="NHOC01000002">
    <property type="protein sequence ID" value="OUM21457.1"/>
    <property type="molecule type" value="Genomic_DNA"/>
</dbReference>
<protein>
    <submittedName>
        <fullName evidence="7">Sugar ABC transporter permease</fullName>
    </submittedName>
</protein>
<accession>A0A252F6Q0</accession>
<feature type="transmembrane region" description="Helical" evidence="6">
    <location>
        <begin position="273"/>
        <end position="293"/>
    </location>
</feature>
<keyword evidence="4 6" id="KW-1133">Transmembrane helix</keyword>
<feature type="transmembrane region" description="Helical" evidence="6">
    <location>
        <begin position="74"/>
        <end position="91"/>
    </location>
</feature>
<evidence type="ECO:0000256" key="5">
    <source>
        <dbReference type="ARBA" id="ARBA00023136"/>
    </source>
</evidence>
<sequence>MEKTMKSKGILKNFGLIIIFVVLVALLTAVSGGAFIKPGNLISVLKQTAVNGILAMGMTFVIISGGIDLSVGSIVGLTGVIACMLAHPAASGEGGQFPLIVPIVAALLIGALIGTLNGVGIAYGDIPAFIVTLGSMTIVRGLALIISGGSPVFGVTSGFEAIASIKIFGIPILAIYLVVVVAICAFVLQKTVYGRRVYAIGGNPVAASVSGINVKKNQVMVYTIAGLLAGFCGLLTASRTITGAPTAGQSYEMDAIAAVVIGGVSMSGGSGKWHGVVIGSLMIAVIANGLDIMRVDSNWQPVIKGAIIILAVLLDIRSKRRSR</sequence>
<dbReference type="PANTHER" id="PTHR32196">
    <property type="entry name" value="ABC TRANSPORTER PERMEASE PROTEIN YPHD-RELATED-RELATED"/>
    <property type="match status" value="1"/>
</dbReference>
<keyword evidence="2" id="KW-1003">Cell membrane</keyword>
<evidence type="ECO:0000256" key="4">
    <source>
        <dbReference type="ARBA" id="ARBA00022989"/>
    </source>
</evidence>
<organism evidence="7 8">
    <name type="scientific">Butyricicoccus porcorum</name>
    <dbReference type="NCBI Taxonomy" id="1945634"/>
    <lineage>
        <taxon>Bacteria</taxon>
        <taxon>Bacillati</taxon>
        <taxon>Bacillota</taxon>
        <taxon>Clostridia</taxon>
        <taxon>Eubacteriales</taxon>
        <taxon>Butyricicoccaceae</taxon>
        <taxon>Butyricicoccus</taxon>
    </lineage>
</organism>
<dbReference type="CDD" id="cd06579">
    <property type="entry name" value="TM_PBP1_transp_AraH_like"/>
    <property type="match status" value="1"/>
</dbReference>
<feature type="transmembrane region" description="Helical" evidence="6">
    <location>
        <begin position="167"/>
        <end position="188"/>
    </location>
</feature>
<dbReference type="AlphaFoldDB" id="A0A252F6Q0"/>
<proteinExistence type="predicted"/>
<feature type="transmembrane region" description="Helical" evidence="6">
    <location>
        <begin position="97"/>
        <end position="116"/>
    </location>
</feature>
<name>A0A252F6Q0_9FIRM</name>
<dbReference type="InterPro" id="IPR001851">
    <property type="entry name" value="ABC_transp_permease"/>
</dbReference>
<comment type="subcellular location">
    <subcellularLocation>
        <location evidence="1">Cell membrane</location>
        <topology evidence="1">Multi-pass membrane protein</topology>
    </subcellularLocation>
</comment>
<gene>
    <name evidence="7" type="ORF">CBW42_02465</name>
</gene>